<keyword evidence="7" id="KW-0449">Lipoprotein</keyword>
<dbReference type="GO" id="GO:0098552">
    <property type="term" value="C:side of membrane"/>
    <property type="evidence" value="ECO:0007669"/>
    <property type="project" value="UniProtKB-KW"/>
</dbReference>
<evidence type="ECO:0000313" key="11">
    <source>
        <dbReference type="EMBL" id="APD73979.1"/>
    </source>
</evidence>
<keyword evidence="5" id="KW-0472">Membrane</keyword>
<feature type="region of interest" description="Disordered" evidence="8">
    <location>
        <begin position="364"/>
        <end position="389"/>
    </location>
</feature>
<dbReference type="Pfam" id="PF00913">
    <property type="entry name" value="Trypan_glycop"/>
    <property type="match status" value="1"/>
</dbReference>
<evidence type="ECO:0000259" key="10">
    <source>
        <dbReference type="Pfam" id="PF10659"/>
    </source>
</evidence>
<feature type="domain" description="Trypanosome variant surface glycoprotein C-terminal" evidence="10">
    <location>
        <begin position="342"/>
        <end position="456"/>
    </location>
</feature>
<evidence type="ECO:0000256" key="8">
    <source>
        <dbReference type="SAM" id="MobiDB-lite"/>
    </source>
</evidence>
<evidence type="ECO:0000256" key="2">
    <source>
        <dbReference type="ARBA" id="ARBA00004609"/>
    </source>
</evidence>
<keyword evidence="4" id="KW-0336">GPI-anchor</keyword>
<dbReference type="GO" id="GO:0042783">
    <property type="term" value="P:symbiont-mediated evasion of host immune response"/>
    <property type="evidence" value="ECO:0007669"/>
    <property type="project" value="InterPro"/>
</dbReference>
<dbReference type="Pfam" id="PF10659">
    <property type="entry name" value="Trypan_glycop_C"/>
    <property type="match status" value="1"/>
</dbReference>
<keyword evidence="6" id="KW-0325">Glycoprotein</keyword>
<evidence type="ECO:0000256" key="5">
    <source>
        <dbReference type="ARBA" id="ARBA00023136"/>
    </source>
</evidence>
<keyword evidence="3" id="KW-1003">Cell membrane</keyword>
<dbReference type="Gene3D" id="1.10.470.10">
    <property type="entry name" value="Variant Surface Glycoprotein, subunit A, domain 2"/>
    <property type="match status" value="1"/>
</dbReference>
<dbReference type="SUPFAM" id="SSF58087">
    <property type="entry name" value="Variant surface glycoprotein (N-terminal domain)"/>
    <property type="match status" value="1"/>
</dbReference>
<evidence type="ECO:0000256" key="1">
    <source>
        <dbReference type="ARBA" id="ARBA00002523"/>
    </source>
</evidence>
<feature type="region of interest" description="Disordered" evidence="8">
    <location>
        <begin position="324"/>
        <end position="349"/>
    </location>
</feature>
<feature type="region of interest" description="Disordered" evidence="8">
    <location>
        <begin position="113"/>
        <end position="143"/>
    </location>
</feature>
<accession>A0A1J0R827</accession>
<dbReference type="VEuPathDB" id="TriTrypDB:Tb927.11.18250"/>
<dbReference type="GO" id="GO:0005886">
    <property type="term" value="C:plasma membrane"/>
    <property type="evidence" value="ECO:0007669"/>
    <property type="project" value="UniProtKB-SubCell"/>
</dbReference>
<evidence type="ECO:0000256" key="4">
    <source>
        <dbReference type="ARBA" id="ARBA00022622"/>
    </source>
</evidence>
<dbReference type="EMBL" id="KX700023">
    <property type="protein sequence ID" value="APD73979.1"/>
    <property type="molecule type" value="Genomic_DNA"/>
</dbReference>
<dbReference type="InterPro" id="IPR001812">
    <property type="entry name" value="Trypano_VSG_A_N_dom"/>
</dbReference>
<evidence type="ECO:0000256" key="7">
    <source>
        <dbReference type="ARBA" id="ARBA00023288"/>
    </source>
</evidence>
<proteinExistence type="predicted"/>
<reference evidence="11" key="1">
    <citation type="submission" date="2016-08" db="EMBL/GenBank/DDBJ databases">
        <title>VSG repertoire of Trypanosoma brucei EATRO 1125.</title>
        <authorList>
            <person name="Cross G.A."/>
        </authorList>
    </citation>
    <scope>NUCLEOTIDE SEQUENCE</scope>
    <source>
        <strain evidence="11">EATRO 1125</strain>
    </source>
</reference>
<sequence>MQDGLRFAIYSAATPDDEANTAIAILGAYFTTQGLKIAQAAKETTIKNAIQTTQDEAYLKGRLDEFLKLAVQVREGTDDGCLIESRTNANAHTSGSIGSVLCKLTTIPLTTDHRSEPTITQNGFTGLRDPATESKSHQEASPGCRLMSGDHTNGLGDDAQTATSITHIDGYITADADGSTEVTLADARTKSKVNAKRNKAWHDLLNPLELKVGRDQLEYANESETLETATAAADPVGRIVTDKQRQSIEETKEARERLFGAKSKDKVHKYMMTVHNYQIEAKAAGLEAKAALGTITDPATLTALLAHFQLKLRTKVKELQAALETAQKSKKPKTAEEKRKECDKHHASPDNCTKAECNYDANAADSKKCKPKPGTETTAAGTGDGAAKEGAASAGCARHGTNKEACLADKKDDKQNCTFRKGKYGKDEKETERYRNSSFNVNKKLSLMAADFVSFVWF</sequence>
<protein>
    <submittedName>
        <fullName evidence="11">Variant surface glycoprotein 1125.2103</fullName>
    </submittedName>
</protein>
<feature type="compositionally biased region" description="Basic and acidic residues" evidence="8">
    <location>
        <begin position="333"/>
        <end position="348"/>
    </location>
</feature>
<dbReference type="Gene3D" id="3.90.150.10">
    <property type="entry name" value="Variant Surface Glycoprotein, subunit A domain 1"/>
    <property type="match status" value="1"/>
</dbReference>
<dbReference type="AlphaFoldDB" id="A0A1J0R827"/>
<feature type="domain" description="Trypanosome variant surface glycoprotein A-type N-terminal" evidence="9">
    <location>
        <begin position="5"/>
        <end position="308"/>
    </location>
</feature>
<comment type="subcellular location">
    <subcellularLocation>
        <location evidence="2">Cell membrane</location>
        <topology evidence="2">Lipid-anchor</topology>
        <topology evidence="2">GPI-anchor</topology>
    </subcellularLocation>
</comment>
<evidence type="ECO:0000259" key="9">
    <source>
        <dbReference type="Pfam" id="PF00913"/>
    </source>
</evidence>
<organism evidence="11">
    <name type="scientific">Trypanosoma brucei</name>
    <dbReference type="NCBI Taxonomy" id="5691"/>
    <lineage>
        <taxon>Eukaryota</taxon>
        <taxon>Discoba</taxon>
        <taxon>Euglenozoa</taxon>
        <taxon>Kinetoplastea</taxon>
        <taxon>Metakinetoplastina</taxon>
        <taxon>Trypanosomatida</taxon>
        <taxon>Trypanosomatidae</taxon>
        <taxon>Trypanosoma</taxon>
    </lineage>
</organism>
<comment type="function">
    <text evidence="1">VSG forms a coat on the surface of the parasite. The trypanosome evades the immune response of the host by expressing a series of antigenically distinct VSGs from an estimated 1000 VSG genes.</text>
</comment>
<evidence type="ECO:0000256" key="6">
    <source>
        <dbReference type="ARBA" id="ARBA00023180"/>
    </source>
</evidence>
<dbReference type="InterPro" id="IPR019609">
    <property type="entry name" value="Variant_surf_glycoprt_trypan_C"/>
</dbReference>
<evidence type="ECO:0000256" key="3">
    <source>
        <dbReference type="ARBA" id="ARBA00022475"/>
    </source>
</evidence>
<name>A0A1J0R827_9TRYP</name>